<sequence>MTMTRRAMIAAALTAATSLSSAAQAQAPYPGSQVVTIVVPFAAGGTTDLLGRVLADRLGARLGGKFIVENRAGAGGNTGVAAVARAAPDGYTLTMGTVSTHAINPAVYAKMPFDHIKDFAPISQVASVPNILMVNIDLPVKTVPELIDLLKKNPNKYSFGSSGAGTSTHMAAELFKVSTGTDMVHVPYRSSGQVTQDLLSGQIQITFDNITIAWPHVEAGKIRALATATPERLAVAKDLPALAEFIPGYAAASWHGFFAPSGVPKEIVAKLSTEVQAIMREPAVIDQMKKLGVDPVGSTQEQFTAHIAAETKRWADVAQKANVRIE</sequence>
<dbReference type="PATRIC" id="fig|1526658.3.peg.1017"/>
<dbReference type="PANTHER" id="PTHR42928">
    <property type="entry name" value="TRICARBOXYLATE-BINDING PROTEIN"/>
    <property type="match status" value="1"/>
</dbReference>
<feature type="chain" id="PRO_5005855453" description="MFS transporter" evidence="2">
    <location>
        <begin position="26"/>
        <end position="326"/>
    </location>
</feature>
<comment type="similarity">
    <text evidence="1">Belongs to the UPF0065 (bug) family.</text>
</comment>
<dbReference type="SUPFAM" id="SSF53850">
    <property type="entry name" value="Periplasmic binding protein-like II"/>
    <property type="match status" value="1"/>
</dbReference>
<dbReference type="EMBL" id="LGSZ01000045">
    <property type="protein sequence ID" value="KPH80161.1"/>
    <property type="molecule type" value="Genomic_DNA"/>
</dbReference>
<dbReference type="RefSeq" id="WP_054209704.1">
    <property type="nucleotide sequence ID" value="NZ_LGSZ01000045.1"/>
</dbReference>
<reference evidence="3 4" key="1">
    <citation type="submission" date="2015-07" db="EMBL/GenBank/DDBJ databases">
        <title>Whole genome sequencing of Bosea vaviloviae isolated from cave pool.</title>
        <authorList>
            <person name="Tan N.E.H."/>
            <person name="Lee Y.P."/>
            <person name="Gan H.M."/>
            <person name="Barton H."/>
            <person name="Savka M.A."/>
        </authorList>
    </citation>
    <scope>NUCLEOTIDE SEQUENCE [LARGE SCALE GENOMIC DNA]</scope>
    <source>
        <strain evidence="3 4">SD260</strain>
    </source>
</reference>
<accession>A0A0N0MAW6</accession>
<gene>
    <name evidence="3" type="ORF">AE618_14090</name>
</gene>
<dbReference type="Proteomes" id="UP000037822">
    <property type="component" value="Unassembled WGS sequence"/>
</dbReference>
<dbReference type="PROSITE" id="PS51318">
    <property type="entry name" value="TAT"/>
    <property type="match status" value="1"/>
</dbReference>
<dbReference type="Gene3D" id="3.40.190.10">
    <property type="entry name" value="Periplasmic binding protein-like II"/>
    <property type="match status" value="1"/>
</dbReference>
<evidence type="ECO:0008006" key="5">
    <source>
        <dbReference type="Google" id="ProtNLM"/>
    </source>
</evidence>
<dbReference type="OrthoDB" id="7374750at2"/>
<dbReference type="InterPro" id="IPR005064">
    <property type="entry name" value="BUG"/>
</dbReference>
<dbReference type="AlphaFoldDB" id="A0A0N0MAW6"/>
<feature type="signal peptide" evidence="2">
    <location>
        <begin position="1"/>
        <end position="25"/>
    </location>
</feature>
<dbReference type="CDD" id="cd13578">
    <property type="entry name" value="PBP2_Bug27"/>
    <property type="match status" value="1"/>
</dbReference>
<evidence type="ECO:0000256" key="1">
    <source>
        <dbReference type="ARBA" id="ARBA00006987"/>
    </source>
</evidence>
<proteinExistence type="inferred from homology"/>
<dbReference type="InterPro" id="IPR006311">
    <property type="entry name" value="TAT_signal"/>
</dbReference>
<dbReference type="InterPro" id="IPR042100">
    <property type="entry name" value="Bug_dom1"/>
</dbReference>
<name>A0A0N0MAW6_9HYPH</name>
<comment type="caution">
    <text evidence="3">The sequence shown here is derived from an EMBL/GenBank/DDBJ whole genome shotgun (WGS) entry which is preliminary data.</text>
</comment>
<keyword evidence="4" id="KW-1185">Reference proteome</keyword>
<dbReference type="PIRSF" id="PIRSF017082">
    <property type="entry name" value="YflP"/>
    <property type="match status" value="1"/>
</dbReference>
<evidence type="ECO:0000313" key="4">
    <source>
        <dbReference type="Proteomes" id="UP000037822"/>
    </source>
</evidence>
<keyword evidence="2" id="KW-0732">Signal</keyword>
<dbReference type="Pfam" id="PF03401">
    <property type="entry name" value="TctC"/>
    <property type="match status" value="1"/>
</dbReference>
<dbReference type="PANTHER" id="PTHR42928:SF5">
    <property type="entry name" value="BLR1237 PROTEIN"/>
    <property type="match status" value="1"/>
</dbReference>
<organism evidence="3 4">
    <name type="scientific">Bosea vaviloviae</name>
    <dbReference type="NCBI Taxonomy" id="1526658"/>
    <lineage>
        <taxon>Bacteria</taxon>
        <taxon>Pseudomonadati</taxon>
        <taxon>Pseudomonadota</taxon>
        <taxon>Alphaproteobacteria</taxon>
        <taxon>Hyphomicrobiales</taxon>
        <taxon>Boseaceae</taxon>
        <taxon>Bosea</taxon>
    </lineage>
</organism>
<dbReference type="Gene3D" id="3.40.190.150">
    <property type="entry name" value="Bordetella uptake gene, domain 1"/>
    <property type="match status" value="1"/>
</dbReference>
<evidence type="ECO:0000313" key="3">
    <source>
        <dbReference type="EMBL" id="KPH80161.1"/>
    </source>
</evidence>
<evidence type="ECO:0000256" key="2">
    <source>
        <dbReference type="SAM" id="SignalP"/>
    </source>
</evidence>
<protein>
    <recommendedName>
        <fullName evidence="5">MFS transporter</fullName>
    </recommendedName>
</protein>